<dbReference type="AlphaFoldDB" id="A0A2M8W1Q9"/>
<dbReference type="Proteomes" id="UP000231586">
    <property type="component" value="Unassembled WGS sequence"/>
</dbReference>
<dbReference type="InterPro" id="IPR003018">
    <property type="entry name" value="GAF"/>
</dbReference>
<feature type="domain" description="GAF" evidence="2">
    <location>
        <begin position="15"/>
        <end position="165"/>
    </location>
</feature>
<dbReference type="EMBL" id="PGTZ01000013">
    <property type="protein sequence ID" value="PJI84872.1"/>
    <property type="molecule type" value="Genomic_DNA"/>
</dbReference>
<keyword evidence="5" id="KW-1185">Reference proteome</keyword>
<dbReference type="InterPro" id="IPR001932">
    <property type="entry name" value="PPM-type_phosphatase-like_dom"/>
</dbReference>
<dbReference type="InterPro" id="IPR036457">
    <property type="entry name" value="PPM-type-like_dom_sf"/>
</dbReference>
<proteinExistence type="predicted"/>
<evidence type="ECO:0000313" key="5">
    <source>
        <dbReference type="Proteomes" id="UP000231586"/>
    </source>
</evidence>
<feature type="domain" description="GAF" evidence="2">
    <location>
        <begin position="189"/>
        <end position="335"/>
    </location>
</feature>
<evidence type="ECO:0000259" key="2">
    <source>
        <dbReference type="SMART" id="SM00065"/>
    </source>
</evidence>
<dbReference type="RefSeq" id="WP_170044714.1">
    <property type="nucleotide sequence ID" value="NZ_PGTZ01000013.1"/>
</dbReference>
<dbReference type="InterPro" id="IPR052016">
    <property type="entry name" value="Bact_Sigma-Reg"/>
</dbReference>
<dbReference type="SUPFAM" id="SSF55781">
    <property type="entry name" value="GAF domain-like"/>
    <property type="match status" value="2"/>
</dbReference>
<protein>
    <submittedName>
        <fullName evidence="4">Serine phosphatase RsbU (Regulator of sigma subunit)</fullName>
    </submittedName>
</protein>
<sequence length="571" mass="61478">MQPPPEPAADGPVGSEDPAYQRFARLAHALLGVPVSLVSFVDASGQVFPGMVGLPEPWATRRGTALSHSFCQYVVRADEPLVVSDARTVDFLQDNLAIPDLGAIAYAGYPLHDARGRAVGSLCAIDSEPRTWTDDELATLADLAAACTSEIQVRGERTRSLEAERLARRSSRLNRDLLIVAEAFAETRTLPEALDTLQRMATTALGGSRCAVALIEDRSITWARRSPVPGLAEVAWRDIPLTETTNATVRTLQAGRPLLFADGDELAEMFPELRGTGPGAAAMLPLVTAAAPLGVAVVRWQLPREIDDATRTVARQLAAYATLALERALLLQDRRDVAHQLQAAMLTELPTIDGVQLDAAYVPASRGEEVGGDWYDALALADGSSAFVVGDVTGHDMESAARMGQLRAMLRGFTWTFREPPSRVLTRLDEANRGLRLGTTATALVCHVSTPRRNGRRELLWSSAGHLPPVVRRADGSVETLHRRGDMLLGIAPADRHDHRAWLRPGDTLVLYTDGLVERRDETVLDGVERLRALIAATGDTSPAALVAALAPDDARRDDVAVVTVTVTVGD</sequence>
<dbReference type="Gene3D" id="3.30.450.40">
    <property type="match status" value="2"/>
</dbReference>
<feature type="domain" description="PPM-type phosphatase" evidence="3">
    <location>
        <begin position="352"/>
        <end position="567"/>
    </location>
</feature>
<dbReference type="InterPro" id="IPR029016">
    <property type="entry name" value="GAF-like_dom_sf"/>
</dbReference>
<dbReference type="GO" id="GO:0016791">
    <property type="term" value="F:phosphatase activity"/>
    <property type="evidence" value="ECO:0007669"/>
    <property type="project" value="TreeGrafter"/>
</dbReference>
<evidence type="ECO:0000256" key="1">
    <source>
        <dbReference type="ARBA" id="ARBA00022801"/>
    </source>
</evidence>
<dbReference type="PANTHER" id="PTHR43156">
    <property type="entry name" value="STAGE II SPORULATION PROTEIN E-RELATED"/>
    <property type="match status" value="1"/>
</dbReference>
<evidence type="ECO:0000313" key="4">
    <source>
        <dbReference type="EMBL" id="PJI84872.1"/>
    </source>
</evidence>
<dbReference type="Pfam" id="PF07228">
    <property type="entry name" value="SpoIIE"/>
    <property type="match status" value="1"/>
</dbReference>
<dbReference type="Gene3D" id="3.60.40.10">
    <property type="entry name" value="PPM-type phosphatase domain"/>
    <property type="match status" value="1"/>
</dbReference>
<dbReference type="Pfam" id="PF01590">
    <property type="entry name" value="GAF"/>
    <property type="match status" value="1"/>
</dbReference>
<dbReference type="SMART" id="SM00331">
    <property type="entry name" value="PP2C_SIG"/>
    <property type="match status" value="1"/>
</dbReference>
<name>A0A2M8W1Q9_9MICO</name>
<dbReference type="PANTHER" id="PTHR43156:SF2">
    <property type="entry name" value="STAGE II SPORULATION PROTEIN E"/>
    <property type="match status" value="1"/>
</dbReference>
<reference evidence="4 5" key="1">
    <citation type="submission" date="2017-11" db="EMBL/GenBank/DDBJ databases">
        <title>Genomic Encyclopedia of Archaeal and Bacterial Type Strains, Phase II (KMG-II): From Individual Species to Whole Genera.</title>
        <authorList>
            <person name="Goeker M."/>
        </authorList>
    </citation>
    <scope>NUCLEOTIDE SEQUENCE [LARGE SCALE GENOMIC DNA]</scope>
    <source>
        <strain evidence="4 5">DSM 22413</strain>
    </source>
</reference>
<organism evidence="4 5">
    <name type="scientific">Luteimicrobium subarcticum</name>
    <dbReference type="NCBI Taxonomy" id="620910"/>
    <lineage>
        <taxon>Bacteria</taxon>
        <taxon>Bacillati</taxon>
        <taxon>Actinomycetota</taxon>
        <taxon>Actinomycetes</taxon>
        <taxon>Micrococcales</taxon>
        <taxon>Luteimicrobium</taxon>
    </lineage>
</organism>
<gene>
    <name evidence="4" type="ORF">CLV34_3117</name>
</gene>
<dbReference type="SMART" id="SM00065">
    <property type="entry name" value="GAF"/>
    <property type="match status" value="2"/>
</dbReference>
<keyword evidence="1" id="KW-0378">Hydrolase</keyword>
<evidence type="ECO:0000259" key="3">
    <source>
        <dbReference type="SMART" id="SM00331"/>
    </source>
</evidence>
<accession>A0A2M8W1Q9</accession>
<dbReference type="Pfam" id="PF13185">
    <property type="entry name" value="GAF_2"/>
    <property type="match status" value="1"/>
</dbReference>
<comment type="caution">
    <text evidence="4">The sequence shown here is derived from an EMBL/GenBank/DDBJ whole genome shotgun (WGS) entry which is preliminary data.</text>
</comment>
<dbReference type="SUPFAM" id="SSF81606">
    <property type="entry name" value="PP2C-like"/>
    <property type="match status" value="1"/>
</dbReference>